<sequence>MISMSKENQRKGTGGYSTNNNVPREAVRGDDQNDSFGSNTNDPGNSKNIRWGTNRITTATRILQVTIKKYWVGEVSGYREVNNKEEADASTHITTREKLQQQQLERDAYTEVELTQHNSYVERAKGNEVMEEDNTVPDTFNQIT</sequence>
<reference evidence="2 3" key="1">
    <citation type="journal article" date="2021" name="BMC Genomics">
        <title>Datura genome reveals duplications of psychoactive alkaloid biosynthetic genes and high mutation rate following tissue culture.</title>
        <authorList>
            <person name="Rajewski A."/>
            <person name="Carter-House D."/>
            <person name="Stajich J."/>
            <person name="Litt A."/>
        </authorList>
    </citation>
    <scope>NUCLEOTIDE SEQUENCE [LARGE SCALE GENOMIC DNA]</scope>
    <source>
        <strain evidence="2">AR-01</strain>
    </source>
</reference>
<evidence type="ECO:0000313" key="3">
    <source>
        <dbReference type="Proteomes" id="UP000823775"/>
    </source>
</evidence>
<dbReference type="EMBL" id="JACEIK010008218">
    <property type="protein sequence ID" value="MCE3051165.1"/>
    <property type="molecule type" value="Genomic_DNA"/>
</dbReference>
<gene>
    <name evidence="2" type="ORF">HAX54_049020</name>
</gene>
<evidence type="ECO:0000313" key="2">
    <source>
        <dbReference type="EMBL" id="MCE3051165.1"/>
    </source>
</evidence>
<evidence type="ECO:0000256" key="1">
    <source>
        <dbReference type="SAM" id="MobiDB-lite"/>
    </source>
</evidence>
<comment type="caution">
    <text evidence="2">The sequence shown here is derived from an EMBL/GenBank/DDBJ whole genome shotgun (WGS) entry which is preliminary data.</text>
</comment>
<dbReference type="Proteomes" id="UP000823775">
    <property type="component" value="Unassembled WGS sequence"/>
</dbReference>
<accession>A0ABS8WK21</accession>
<feature type="region of interest" description="Disordered" evidence="1">
    <location>
        <begin position="1"/>
        <end position="52"/>
    </location>
</feature>
<keyword evidence="3" id="KW-1185">Reference proteome</keyword>
<proteinExistence type="predicted"/>
<protein>
    <submittedName>
        <fullName evidence="2">Uncharacterized protein</fullName>
    </submittedName>
</protein>
<feature type="non-terminal residue" evidence="2">
    <location>
        <position position="144"/>
    </location>
</feature>
<organism evidence="2 3">
    <name type="scientific">Datura stramonium</name>
    <name type="common">Jimsonweed</name>
    <name type="synonym">Common thornapple</name>
    <dbReference type="NCBI Taxonomy" id="4076"/>
    <lineage>
        <taxon>Eukaryota</taxon>
        <taxon>Viridiplantae</taxon>
        <taxon>Streptophyta</taxon>
        <taxon>Embryophyta</taxon>
        <taxon>Tracheophyta</taxon>
        <taxon>Spermatophyta</taxon>
        <taxon>Magnoliopsida</taxon>
        <taxon>eudicotyledons</taxon>
        <taxon>Gunneridae</taxon>
        <taxon>Pentapetalae</taxon>
        <taxon>asterids</taxon>
        <taxon>lamiids</taxon>
        <taxon>Solanales</taxon>
        <taxon>Solanaceae</taxon>
        <taxon>Solanoideae</taxon>
        <taxon>Datureae</taxon>
        <taxon>Datura</taxon>
    </lineage>
</organism>
<feature type="compositionally biased region" description="Polar residues" evidence="1">
    <location>
        <begin position="34"/>
        <end position="48"/>
    </location>
</feature>
<name>A0ABS8WK21_DATST</name>